<dbReference type="Pfam" id="PF19677">
    <property type="entry name" value="DUF6179"/>
    <property type="match status" value="1"/>
</dbReference>
<dbReference type="EMBL" id="DVHU01000062">
    <property type="protein sequence ID" value="HIR93191.1"/>
    <property type="molecule type" value="Genomic_DNA"/>
</dbReference>
<gene>
    <name evidence="1" type="ORF">IAB98_07225</name>
</gene>
<protein>
    <submittedName>
        <fullName evidence="1">Uncharacterized protein</fullName>
    </submittedName>
</protein>
<name>A0A9D1JG61_9FIRM</name>
<reference evidence="1" key="1">
    <citation type="submission" date="2020-10" db="EMBL/GenBank/DDBJ databases">
        <authorList>
            <person name="Gilroy R."/>
        </authorList>
    </citation>
    <scope>NUCLEOTIDE SEQUENCE</scope>
    <source>
        <strain evidence="1">ChiSxjej1B13-7041</strain>
    </source>
</reference>
<accession>A0A9D1JG61</accession>
<dbReference type="AlphaFoldDB" id="A0A9D1JG61"/>
<dbReference type="Proteomes" id="UP000886841">
    <property type="component" value="Unassembled WGS sequence"/>
</dbReference>
<sequence length="285" mass="32754">MDYELEELVPIVKRLAEKYSAYESTSITYERAEQLMGAIIYCIHEAEESGSRTLSRGKMPAREAYEIGKECVERKVRSALALYNKMLPEFFAYGNRCLQDTFARGLPAFFRRYDIQFKPQDTILTLDYPLLKDLAPYTGIDKIQKFIRCVYWEQKFLRLFPREYVVNILRRYDPQDEVMVENLCEPVMLWLAGHLLAGKPLAEGSLGEGDYLRIEEAVEKKGVDGISRQLREGLGKLLENLEETDGELSGYFLNAVGNIAVRLRVAAENKALEGIFQGTMQFSRQ</sequence>
<proteinExistence type="predicted"/>
<evidence type="ECO:0000313" key="1">
    <source>
        <dbReference type="EMBL" id="HIR93191.1"/>
    </source>
</evidence>
<organism evidence="1 2">
    <name type="scientific">Candidatus Egerieimonas intestinavium</name>
    <dbReference type="NCBI Taxonomy" id="2840777"/>
    <lineage>
        <taxon>Bacteria</taxon>
        <taxon>Bacillati</taxon>
        <taxon>Bacillota</taxon>
        <taxon>Clostridia</taxon>
        <taxon>Lachnospirales</taxon>
        <taxon>Lachnospiraceae</taxon>
        <taxon>Lachnospiraceae incertae sedis</taxon>
        <taxon>Candidatus Egerieimonas</taxon>
    </lineage>
</organism>
<dbReference type="InterPro" id="IPR045751">
    <property type="entry name" value="DUF6179"/>
</dbReference>
<reference evidence="1" key="2">
    <citation type="journal article" date="2021" name="PeerJ">
        <title>Extensive microbial diversity within the chicken gut microbiome revealed by metagenomics and culture.</title>
        <authorList>
            <person name="Gilroy R."/>
            <person name="Ravi A."/>
            <person name="Getino M."/>
            <person name="Pursley I."/>
            <person name="Horton D.L."/>
            <person name="Alikhan N.F."/>
            <person name="Baker D."/>
            <person name="Gharbi K."/>
            <person name="Hall N."/>
            <person name="Watson M."/>
            <person name="Adriaenssens E.M."/>
            <person name="Foster-Nyarko E."/>
            <person name="Jarju S."/>
            <person name="Secka A."/>
            <person name="Antonio M."/>
            <person name="Oren A."/>
            <person name="Chaudhuri R.R."/>
            <person name="La Ragione R."/>
            <person name="Hildebrand F."/>
            <person name="Pallen M.J."/>
        </authorList>
    </citation>
    <scope>NUCLEOTIDE SEQUENCE</scope>
    <source>
        <strain evidence="1">ChiSxjej1B13-7041</strain>
    </source>
</reference>
<comment type="caution">
    <text evidence="1">The sequence shown here is derived from an EMBL/GenBank/DDBJ whole genome shotgun (WGS) entry which is preliminary data.</text>
</comment>
<evidence type="ECO:0000313" key="2">
    <source>
        <dbReference type="Proteomes" id="UP000886841"/>
    </source>
</evidence>